<dbReference type="OrthoDB" id="8734014at2759"/>
<keyword evidence="11" id="KW-0066">ATP synthesis</keyword>
<evidence type="ECO:0000256" key="10">
    <source>
        <dbReference type="ARBA" id="ARBA00023136"/>
    </source>
</evidence>
<protein>
    <recommendedName>
        <fullName evidence="12">ATP synthase complex subunit 8</fullName>
    </recommendedName>
</protein>
<dbReference type="GO" id="GO:0015986">
    <property type="term" value="P:proton motive force-driven ATP synthesis"/>
    <property type="evidence" value="ECO:0007669"/>
    <property type="project" value="InterPro"/>
</dbReference>
<evidence type="ECO:0000256" key="1">
    <source>
        <dbReference type="ARBA" id="ARBA00004304"/>
    </source>
</evidence>
<evidence type="ECO:0000256" key="8">
    <source>
        <dbReference type="ARBA" id="ARBA00023065"/>
    </source>
</evidence>
<dbReference type="GO" id="GO:0031966">
    <property type="term" value="C:mitochondrial membrane"/>
    <property type="evidence" value="ECO:0007669"/>
    <property type="project" value="UniProtKB-SubCell"/>
</dbReference>
<dbReference type="PANTHER" id="PTHR39937">
    <property type="entry name" value="ATP SYNTHASE PROTEIN 8"/>
    <property type="match status" value="1"/>
</dbReference>
<geneLocation type="mitochondrion" evidence="14 16"/>
<evidence type="ECO:0000256" key="11">
    <source>
        <dbReference type="ARBA" id="ARBA00023310"/>
    </source>
</evidence>
<proteinExistence type="inferred from homology"/>
<keyword evidence="6 12" id="KW-0375">Hydrogen ion transport</keyword>
<comment type="similarity">
    <text evidence="2 12">Belongs to the ATPase protein 8 family.</text>
</comment>
<comment type="subcellular location">
    <subcellularLocation>
        <location evidence="1 12">Mitochondrion membrane</location>
        <topology evidence="1 12">Single-pass membrane protein</topology>
    </subcellularLocation>
</comment>
<gene>
    <name evidence="14" type="primary">atp8</name>
    <name evidence="16" type="synonym">ATP8</name>
    <name evidence="16" type="ORF">BW219_gp09</name>
</gene>
<keyword evidence="7 13" id="KW-1133">Transmembrane helix</keyword>
<keyword evidence="10 13" id="KW-0472">Membrane</keyword>
<evidence type="ECO:0000256" key="7">
    <source>
        <dbReference type="ARBA" id="ARBA00022989"/>
    </source>
</evidence>
<dbReference type="GO" id="GO:0045259">
    <property type="term" value="C:proton-transporting ATP synthase complex"/>
    <property type="evidence" value="ECO:0007669"/>
    <property type="project" value="UniProtKB-KW"/>
</dbReference>
<dbReference type="RefSeq" id="YP_009340710.1">
    <property type="nucleotide sequence ID" value="NC_033383.1"/>
</dbReference>
<evidence type="ECO:0000256" key="2">
    <source>
        <dbReference type="ARBA" id="ARBA00008892"/>
    </source>
</evidence>
<dbReference type="PANTHER" id="PTHR39937:SF1">
    <property type="entry name" value="ATP SYNTHASE PROTEIN 8"/>
    <property type="match status" value="1"/>
</dbReference>
<keyword evidence="3 12" id="KW-0813">Transport</keyword>
<dbReference type="InterPro" id="IPR050635">
    <property type="entry name" value="ATPase_protein_8"/>
</dbReference>
<dbReference type="AlphaFoldDB" id="A0A1L7NTX9"/>
<reference evidence="16" key="2">
    <citation type="submission" date="2017-01" db="EMBL/GenBank/DDBJ databases">
        <authorList>
            <consortium name="NCBI Genome Project"/>
        </authorList>
    </citation>
    <scope>NUCLEOTIDE SEQUENCE</scope>
</reference>
<keyword evidence="4 12" id="KW-0138">CF(0)</keyword>
<evidence type="ECO:0000256" key="12">
    <source>
        <dbReference type="RuleBase" id="RU003661"/>
    </source>
</evidence>
<reference evidence="16" key="3">
    <citation type="submission" date="2025-04" db="UniProtKB">
        <authorList>
            <consortium name="RefSeq"/>
        </authorList>
    </citation>
    <scope>IDENTIFICATION</scope>
</reference>
<dbReference type="KEGG" id="emc:30861820"/>
<dbReference type="CTD" id="4509"/>
<keyword evidence="5 12" id="KW-0812">Transmembrane</keyword>
<evidence type="ECO:0000256" key="6">
    <source>
        <dbReference type="ARBA" id="ARBA00022781"/>
    </source>
</evidence>
<keyword evidence="8 12" id="KW-0406">Ion transport</keyword>
<keyword evidence="15" id="KW-1185">Reference proteome</keyword>
<dbReference type="Pfam" id="PF00895">
    <property type="entry name" value="ATP-synt_8"/>
    <property type="match status" value="1"/>
</dbReference>
<name>A0A1L7NTX9_EUBMA</name>
<evidence type="ECO:0000256" key="4">
    <source>
        <dbReference type="ARBA" id="ARBA00022547"/>
    </source>
</evidence>
<evidence type="ECO:0000313" key="14">
    <source>
        <dbReference type="EMBL" id="BAW33377.1"/>
    </source>
</evidence>
<reference evidence="14 16" key="1">
    <citation type="submission" date="2012-07" db="EMBL/GenBank/DDBJ databases">
        <title>Complete mitochondrial genome sequence of Eublepharis macularius.</title>
        <authorList>
            <person name="Sun Y."/>
            <person name="Kurisaki M."/>
            <person name="Kumazawa Y."/>
        </authorList>
    </citation>
    <scope>NUCLEOTIDE SEQUENCE</scope>
    <source>
        <strain evidence="14">Emac3</strain>
    </source>
</reference>
<feature type="transmembrane region" description="Helical" evidence="13">
    <location>
        <begin position="6"/>
        <end position="28"/>
    </location>
</feature>
<evidence type="ECO:0000313" key="15">
    <source>
        <dbReference type="Proteomes" id="UP001190640"/>
    </source>
</evidence>
<evidence type="ECO:0000313" key="16">
    <source>
        <dbReference type="RefSeq" id="YP_009340710.1"/>
    </source>
</evidence>
<dbReference type="EMBL" id="AB738955">
    <property type="protein sequence ID" value="BAW33377.1"/>
    <property type="molecule type" value="Genomic_DNA"/>
</dbReference>
<evidence type="ECO:0000256" key="9">
    <source>
        <dbReference type="ARBA" id="ARBA00023128"/>
    </source>
</evidence>
<sequence>MPQLNPTPWFMIMMFSWVYLTIITSPLLQTELPNTITNNMKTNSSYTYWHWPWY</sequence>
<organism evidence="14">
    <name type="scientific">Eublepharis macularius</name>
    <name type="common">Leopard gecko</name>
    <name type="synonym">Cyrtodactylus macularius</name>
    <dbReference type="NCBI Taxonomy" id="481883"/>
    <lineage>
        <taxon>Eukaryota</taxon>
        <taxon>Metazoa</taxon>
        <taxon>Chordata</taxon>
        <taxon>Craniata</taxon>
        <taxon>Vertebrata</taxon>
        <taxon>Euteleostomi</taxon>
        <taxon>Lepidosauria</taxon>
        <taxon>Squamata</taxon>
        <taxon>Bifurcata</taxon>
        <taxon>Gekkota</taxon>
        <taxon>Eublepharidae</taxon>
        <taxon>Eublepharinae</taxon>
        <taxon>Eublepharis</taxon>
    </lineage>
</organism>
<keyword evidence="9 12" id="KW-0496">Mitochondrion</keyword>
<dbReference type="Proteomes" id="UP001190640">
    <property type="component" value="Mitochondrion MT"/>
</dbReference>
<dbReference type="GO" id="GO:0015078">
    <property type="term" value="F:proton transmembrane transporter activity"/>
    <property type="evidence" value="ECO:0007669"/>
    <property type="project" value="InterPro"/>
</dbReference>
<dbReference type="InterPro" id="IPR001421">
    <property type="entry name" value="ATP8_metazoa"/>
</dbReference>
<dbReference type="GeneID" id="30861820"/>
<evidence type="ECO:0000256" key="5">
    <source>
        <dbReference type="ARBA" id="ARBA00022692"/>
    </source>
</evidence>
<evidence type="ECO:0000256" key="3">
    <source>
        <dbReference type="ARBA" id="ARBA00022448"/>
    </source>
</evidence>
<evidence type="ECO:0000256" key="13">
    <source>
        <dbReference type="SAM" id="Phobius"/>
    </source>
</evidence>
<accession>A0A1L7NTX9</accession>